<dbReference type="EMBL" id="MU118037">
    <property type="protein sequence ID" value="KAF9647275.1"/>
    <property type="molecule type" value="Genomic_DNA"/>
</dbReference>
<evidence type="ECO:0000313" key="1">
    <source>
        <dbReference type="EMBL" id="KAF9647275.1"/>
    </source>
</evidence>
<keyword evidence="2" id="KW-1185">Reference proteome</keyword>
<proteinExistence type="predicted"/>
<reference evidence="1" key="2">
    <citation type="journal article" date="2020" name="Nat. Commun.">
        <title>Large-scale genome sequencing of mycorrhizal fungi provides insights into the early evolution of symbiotic traits.</title>
        <authorList>
            <person name="Miyauchi S."/>
            <person name="Kiss E."/>
            <person name="Kuo A."/>
            <person name="Drula E."/>
            <person name="Kohler A."/>
            <person name="Sanchez-Garcia M."/>
            <person name="Morin E."/>
            <person name="Andreopoulos B."/>
            <person name="Barry K.W."/>
            <person name="Bonito G."/>
            <person name="Buee M."/>
            <person name="Carver A."/>
            <person name="Chen C."/>
            <person name="Cichocki N."/>
            <person name="Clum A."/>
            <person name="Culley D."/>
            <person name="Crous P.W."/>
            <person name="Fauchery L."/>
            <person name="Girlanda M."/>
            <person name="Hayes R.D."/>
            <person name="Keri Z."/>
            <person name="LaButti K."/>
            <person name="Lipzen A."/>
            <person name="Lombard V."/>
            <person name="Magnuson J."/>
            <person name="Maillard F."/>
            <person name="Murat C."/>
            <person name="Nolan M."/>
            <person name="Ohm R.A."/>
            <person name="Pangilinan J."/>
            <person name="Pereira M.F."/>
            <person name="Perotto S."/>
            <person name="Peter M."/>
            <person name="Pfister S."/>
            <person name="Riley R."/>
            <person name="Sitrit Y."/>
            <person name="Stielow J.B."/>
            <person name="Szollosi G."/>
            <person name="Zifcakova L."/>
            <person name="Stursova M."/>
            <person name="Spatafora J.W."/>
            <person name="Tedersoo L."/>
            <person name="Vaario L.M."/>
            <person name="Yamada A."/>
            <person name="Yan M."/>
            <person name="Wang P."/>
            <person name="Xu J."/>
            <person name="Bruns T."/>
            <person name="Baldrian P."/>
            <person name="Vilgalys R."/>
            <person name="Dunand C."/>
            <person name="Henrissat B."/>
            <person name="Grigoriev I.V."/>
            <person name="Hibbett D."/>
            <person name="Nagy L.G."/>
            <person name="Martin F.M."/>
        </authorList>
    </citation>
    <scope>NUCLEOTIDE SEQUENCE</scope>
    <source>
        <strain evidence="1">P2</strain>
    </source>
</reference>
<gene>
    <name evidence="1" type="ORF">BDM02DRAFT_2717215</name>
</gene>
<protein>
    <submittedName>
        <fullName evidence="1">DBR1-domain-containing protein</fullName>
    </submittedName>
</protein>
<sequence length="448" mass="50847">MKIAVEGCCHGELDAIYEHLADLEKRNNYKIDLLLICGDFQAIRNHKDLQCMSVPEKFRQLGGFNEYYTGAKVAPVVTLVIGGNHEASNYMWELFHGGWLAPNIFFLGNAGCVQVNGIRVAGMSGIFNKHHYRQGFHEKMPYSYGSMRSIYHIREYNFRRLALLSKPHIFLSHDWPASIEHHGNLRDLLRRKPFFKDDVRNGALGSPPLFELLKMLKPDWWFSAHLHVKFEATYFHAGVVPPDLPSNPFEKNPDEIVIGDDDDEPTPSVVEPTDPKPSAANLNPDEIMLDDEEEDVAPVPVAPPPREKTNFLALDKCIPNSRRQFLEVVDIDAPETISPPRLTFDPEWLAVVRAFDPYMMLTQTQHGSYPDHRTAIEAVSRELEWVKQSLPESGRQDINDVQTFVMTSTGPTPETQKAGQQPDYFPNPQTAALCSMLQIDNKVDRLNS</sequence>
<comment type="caution">
    <text evidence="1">The sequence shown here is derived from an EMBL/GenBank/DDBJ whole genome shotgun (WGS) entry which is preliminary data.</text>
</comment>
<evidence type="ECO:0000313" key="2">
    <source>
        <dbReference type="Proteomes" id="UP000886501"/>
    </source>
</evidence>
<accession>A0ACB6ZC59</accession>
<organism evidence="1 2">
    <name type="scientific">Thelephora ganbajun</name>
    <name type="common">Ganba fungus</name>
    <dbReference type="NCBI Taxonomy" id="370292"/>
    <lineage>
        <taxon>Eukaryota</taxon>
        <taxon>Fungi</taxon>
        <taxon>Dikarya</taxon>
        <taxon>Basidiomycota</taxon>
        <taxon>Agaricomycotina</taxon>
        <taxon>Agaricomycetes</taxon>
        <taxon>Thelephorales</taxon>
        <taxon>Thelephoraceae</taxon>
        <taxon>Thelephora</taxon>
    </lineage>
</organism>
<name>A0ACB6ZC59_THEGA</name>
<dbReference type="Proteomes" id="UP000886501">
    <property type="component" value="Unassembled WGS sequence"/>
</dbReference>
<reference evidence="1" key="1">
    <citation type="submission" date="2019-10" db="EMBL/GenBank/DDBJ databases">
        <authorList>
            <consortium name="DOE Joint Genome Institute"/>
            <person name="Kuo A."/>
            <person name="Miyauchi S."/>
            <person name="Kiss E."/>
            <person name="Drula E."/>
            <person name="Kohler A."/>
            <person name="Sanchez-Garcia M."/>
            <person name="Andreopoulos B."/>
            <person name="Barry K.W."/>
            <person name="Bonito G."/>
            <person name="Buee M."/>
            <person name="Carver A."/>
            <person name="Chen C."/>
            <person name="Cichocki N."/>
            <person name="Clum A."/>
            <person name="Culley D."/>
            <person name="Crous P.W."/>
            <person name="Fauchery L."/>
            <person name="Girlanda M."/>
            <person name="Hayes R."/>
            <person name="Keri Z."/>
            <person name="Labutti K."/>
            <person name="Lipzen A."/>
            <person name="Lombard V."/>
            <person name="Magnuson J."/>
            <person name="Maillard F."/>
            <person name="Morin E."/>
            <person name="Murat C."/>
            <person name="Nolan M."/>
            <person name="Ohm R."/>
            <person name="Pangilinan J."/>
            <person name="Pereira M."/>
            <person name="Perotto S."/>
            <person name="Peter M."/>
            <person name="Riley R."/>
            <person name="Sitrit Y."/>
            <person name="Stielow B."/>
            <person name="Szollosi G."/>
            <person name="Zifcakova L."/>
            <person name="Stursova M."/>
            <person name="Spatafora J.W."/>
            <person name="Tedersoo L."/>
            <person name="Vaario L.-M."/>
            <person name="Yamada A."/>
            <person name="Yan M."/>
            <person name="Wang P."/>
            <person name="Xu J."/>
            <person name="Bruns T."/>
            <person name="Baldrian P."/>
            <person name="Vilgalys R."/>
            <person name="Henrissat B."/>
            <person name="Grigoriev I.V."/>
            <person name="Hibbett D."/>
            <person name="Nagy L.G."/>
            <person name="Martin F.M."/>
        </authorList>
    </citation>
    <scope>NUCLEOTIDE SEQUENCE</scope>
    <source>
        <strain evidence="1">P2</strain>
    </source>
</reference>